<evidence type="ECO:0000313" key="5">
    <source>
        <dbReference type="Proteomes" id="UP000038010"/>
    </source>
</evidence>
<reference evidence="4 5" key="1">
    <citation type="submission" date="2015-06" db="EMBL/GenBank/DDBJ databases">
        <title>Draft genome of the ant-associated black yeast Phialophora attae CBS 131958.</title>
        <authorList>
            <person name="Moreno L.F."/>
            <person name="Stielow B.J."/>
            <person name="de Hoog S."/>
            <person name="Vicente V.A."/>
            <person name="Weiss V.A."/>
            <person name="de Vries M."/>
            <person name="Cruz L.M."/>
            <person name="Souza E.M."/>
        </authorList>
    </citation>
    <scope>NUCLEOTIDE SEQUENCE [LARGE SCALE GENOMIC DNA]</scope>
    <source>
        <strain evidence="4 5">CBS 131958</strain>
    </source>
</reference>
<protein>
    <recommendedName>
        <fullName evidence="6">Secreted beta-glucosidase adg3</fullName>
    </recommendedName>
</protein>
<evidence type="ECO:0000256" key="2">
    <source>
        <dbReference type="SAM" id="MobiDB-lite"/>
    </source>
</evidence>
<feature type="compositionally biased region" description="Low complexity" evidence="2">
    <location>
        <begin position="360"/>
        <end position="375"/>
    </location>
</feature>
<dbReference type="GeneID" id="28739721"/>
<dbReference type="AlphaFoldDB" id="A0A0N0NMN6"/>
<dbReference type="Proteomes" id="UP000038010">
    <property type="component" value="Unassembled WGS sequence"/>
</dbReference>
<dbReference type="EMBL" id="LFJN01000012">
    <property type="protein sequence ID" value="KPI40419.1"/>
    <property type="molecule type" value="Genomic_DNA"/>
</dbReference>
<dbReference type="PANTHER" id="PTHR31654">
    <property type="entry name" value="SECRETED BETA-GLUCOSIDASE ADG3-RELATED"/>
    <property type="match status" value="1"/>
</dbReference>
<dbReference type="RefSeq" id="XP_018000382.1">
    <property type="nucleotide sequence ID" value="XM_018147841.1"/>
</dbReference>
<feature type="chain" id="PRO_5005856855" description="Secreted beta-glucosidase adg3" evidence="3">
    <location>
        <begin position="23"/>
        <end position="472"/>
    </location>
</feature>
<feature type="region of interest" description="Disordered" evidence="2">
    <location>
        <begin position="397"/>
        <end position="434"/>
    </location>
</feature>
<feature type="compositionally biased region" description="Gly residues" evidence="2">
    <location>
        <begin position="344"/>
        <end position="353"/>
    </location>
</feature>
<dbReference type="InterPro" id="IPR005556">
    <property type="entry name" value="SUN"/>
</dbReference>
<organism evidence="4 5">
    <name type="scientific">Cyphellophora attinorum</name>
    <dbReference type="NCBI Taxonomy" id="1664694"/>
    <lineage>
        <taxon>Eukaryota</taxon>
        <taxon>Fungi</taxon>
        <taxon>Dikarya</taxon>
        <taxon>Ascomycota</taxon>
        <taxon>Pezizomycotina</taxon>
        <taxon>Eurotiomycetes</taxon>
        <taxon>Chaetothyriomycetidae</taxon>
        <taxon>Chaetothyriales</taxon>
        <taxon>Cyphellophoraceae</taxon>
        <taxon>Cyphellophora</taxon>
    </lineage>
</organism>
<comment type="caution">
    <text evidence="4">The sequence shown here is derived from an EMBL/GenBank/DDBJ whole genome shotgun (WGS) entry which is preliminary data.</text>
</comment>
<dbReference type="VEuPathDB" id="FungiDB:AB675_7471"/>
<feature type="region of interest" description="Disordered" evidence="2">
    <location>
        <begin position="344"/>
        <end position="375"/>
    </location>
</feature>
<evidence type="ECO:0000256" key="1">
    <source>
        <dbReference type="ARBA" id="ARBA00010579"/>
    </source>
</evidence>
<dbReference type="Pfam" id="PF03856">
    <property type="entry name" value="SUN"/>
    <property type="match status" value="1"/>
</dbReference>
<dbReference type="PANTHER" id="PTHR31654:SF0">
    <property type="entry name" value="SECRETED BETA-GLUCOSIDASE ADG3-RELATED"/>
    <property type="match status" value="1"/>
</dbReference>
<proteinExistence type="inferred from homology"/>
<evidence type="ECO:0000256" key="3">
    <source>
        <dbReference type="SAM" id="SignalP"/>
    </source>
</evidence>
<dbReference type="OrthoDB" id="5554151at2759"/>
<evidence type="ECO:0008006" key="6">
    <source>
        <dbReference type="Google" id="ProtNLM"/>
    </source>
</evidence>
<gene>
    <name evidence="4" type="ORF">AB675_7471</name>
</gene>
<dbReference type="InterPro" id="IPR053088">
    <property type="entry name" value="Beta-glucosidase/SUN-like"/>
</dbReference>
<keyword evidence="5" id="KW-1185">Reference proteome</keyword>
<feature type="signal peptide" evidence="3">
    <location>
        <begin position="1"/>
        <end position="22"/>
    </location>
</feature>
<dbReference type="STRING" id="1664694.A0A0N0NMN6"/>
<evidence type="ECO:0000313" key="4">
    <source>
        <dbReference type="EMBL" id="KPI40419.1"/>
    </source>
</evidence>
<keyword evidence="3" id="KW-0732">Signal</keyword>
<accession>A0A0N0NMN6</accession>
<name>A0A0N0NMN6_9EURO</name>
<sequence length="472" mass="48614">MRSNTILPSASAVLVLASLVSANHKLHEHVHALHQRHHQHVARSAPENAEVGVEIRAPSPETAAPVAEKRDGQCQFPYDAGLVPVAPGGMNAGWAMSPDEPCKPNGYCPYACPPGQVMAQWDPSATSYSYPKSMNGGLFCDGNGQISKPFPDKPYCVPTQSNIGAVNEAGGVVSFCQTVLPGNEAMLIPTEIQPGSSASLANPDTSYWCKTAAHYYINPPGMPASEACVWGSNAKDCGNWAPYVAGANVVDNGETFIKLGWNPIYLEPTTPFRNTMPDWGVRVECPDGKCNGLPCEISPSDNWVNQMKGSKATVGAGGGAFCVVTVPKGSTANFVVYGGSASGGGPAHGGPGGPGGPPFGGQNSWSDAAMSSTTSAASSTTTSAWSSSTTTWAAGNSTTTSYGPHPSDKPHDNLFGPASSSKAPITLASPTEKPGYTAAVPTIKPAATGAASRQQWSVAGLVVAMLAAVVLL</sequence>
<comment type="similarity">
    <text evidence="1">Belongs to the SUN family.</text>
</comment>